<evidence type="ECO:0000256" key="1">
    <source>
        <dbReference type="SAM" id="SignalP"/>
    </source>
</evidence>
<evidence type="ECO:0000313" key="3">
    <source>
        <dbReference type="Proteomes" id="UP000288587"/>
    </source>
</evidence>
<feature type="chain" id="PRO_5018562642" description="DUF4034 domain-containing protein" evidence="1">
    <location>
        <begin position="27"/>
        <end position="522"/>
    </location>
</feature>
<dbReference type="OrthoDB" id="8772062at2"/>
<accession>A0A3S2UUH1</accession>
<dbReference type="EMBL" id="SACM01000003">
    <property type="protein sequence ID" value="RVT85000.1"/>
    <property type="molecule type" value="Genomic_DNA"/>
</dbReference>
<dbReference type="AlphaFoldDB" id="A0A3S2UUH1"/>
<keyword evidence="3" id="KW-1185">Reference proteome</keyword>
<evidence type="ECO:0008006" key="4">
    <source>
        <dbReference type="Google" id="ProtNLM"/>
    </source>
</evidence>
<name>A0A3S2UUH1_9BURK</name>
<evidence type="ECO:0000313" key="2">
    <source>
        <dbReference type="EMBL" id="RVT85000.1"/>
    </source>
</evidence>
<protein>
    <recommendedName>
        <fullName evidence="4">DUF4034 domain-containing protein</fullName>
    </recommendedName>
</protein>
<feature type="signal peptide" evidence="1">
    <location>
        <begin position="1"/>
        <end position="26"/>
    </location>
</feature>
<gene>
    <name evidence="2" type="ORF">EOD73_12850</name>
</gene>
<proteinExistence type="predicted"/>
<dbReference type="Proteomes" id="UP000288587">
    <property type="component" value="Unassembled WGS sequence"/>
</dbReference>
<sequence>MNRITVKPTRSRWLLALLFCSGVAMGQSTPWIVPSAKEVDALFQQAQEAIAKGEWEKAAGLLNRYHEMSRAPGPHGGVRLSYALAYWRLVGEKHSPALLDLRDARDRAAAKVRAGGYGSHSAMQELVSLNAHLNDPGATADSFAWLLERRPADARTFAPLALPALVAADRVAMALPFIDTDELLRDAKRMHELGMDRRYGLPQWTEQDRIRHAQESMDRQVAPTVAALVKGGAFDRAMALATSAQALLGAEATLPVTMAALAGQAPRFGDLGDLPAPKLEPVWTPPAQPDLDVLDRQARADLAAGRYAQVAAYHRWYFSNALGIDAAHSGVRLSFALSHWRALAELYPPALQDMREARDAAAAQVRAGGPAQQQAVRDLVALDLHLADPSGSAATALWLQMHRPADLPAFVSSALPALVAAGNASLAMQHFDEPLVLAGIQRTFNGLSDRARSDRGPEETRRSAQAFVDGEAAPAVSAMVQIGQVERARAFVAKVRALIGADAKLPECEDALRGFAPPFGRG</sequence>
<dbReference type="RefSeq" id="WP_127683402.1">
    <property type="nucleotide sequence ID" value="NZ_SACM01000003.1"/>
</dbReference>
<keyword evidence="1" id="KW-0732">Signal</keyword>
<organism evidence="2 3">
    <name type="scientific">Inhella crocodyli</name>
    <dbReference type="NCBI Taxonomy" id="2499851"/>
    <lineage>
        <taxon>Bacteria</taxon>
        <taxon>Pseudomonadati</taxon>
        <taxon>Pseudomonadota</taxon>
        <taxon>Betaproteobacteria</taxon>
        <taxon>Burkholderiales</taxon>
        <taxon>Sphaerotilaceae</taxon>
        <taxon>Inhella</taxon>
    </lineage>
</organism>
<comment type="caution">
    <text evidence="2">The sequence shown here is derived from an EMBL/GenBank/DDBJ whole genome shotgun (WGS) entry which is preliminary data.</text>
</comment>
<reference evidence="2 3" key="1">
    <citation type="submission" date="2019-01" db="EMBL/GenBank/DDBJ databases">
        <authorList>
            <person name="Chen W.-M."/>
        </authorList>
    </citation>
    <scope>NUCLEOTIDE SEQUENCE [LARGE SCALE GENOMIC DNA]</scope>
    <source>
        <strain evidence="2 3">CCP-18</strain>
    </source>
</reference>